<reference evidence="2" key="1">
    <citation type="submission" date="2022-04" db="EMBL/GenBank/DDBJ databases">
        <title>Alcanivorax sp. CY1518 draft genome sequence.</title>
        <authorList>
            <person name="Zhao G."/>
            <person name="An M."/>
        </authorList>
    </citation>
    <scope>NUCLEOTIDE SEQUENCE</scope>
    <source>
        <strain evidence="2">CY1518</strain>
    </source>
</reference>
<dbReference type="SUPFAM" id="SSF54909">
    <property type="entry name" value="Dimeric alpha+beta barrel"/>
    <property type="match status" value="1"/>
</dbReference>
<name>A0ABT0E6T7_9GAMM</name>
<dbReference type="PROSITE" id="PS51725">
    <property type="entry name" value="ABM"/>
    <property type="match status" value="1"/>
</dbReference>
<dbReference type="GO" id="GO:0004497">
    <property type="term" value="F:monooxygenase activity"/>
    <property type="evidence" value="ECO:0007669"/>
    <property type="project" value="UniProtKB-KW"/>
</dbReference>
<keyword evidence="2" id="KW-0560">Oxidoreductase</keyword>
<dbReference type="EMBL" id="JALKII010000004">
    <property type="protein sequence ID" value="MCK0537548.1"/>
    <property type="molecule type" value="Genomic_DNA"/>
</dbReference>
<keyword evidence="3" id="KW-1185">Reference proteome</keyword>
<dbReference type="RefSeq" id="WP_246951251.1">
    <property type="nucleotide sequence ID" value="NZ_JALKII010000004.1"/>
</dbReference>
<comment type="caution">
    <text evidence="2">The sequence shown here is derived from an EMBL/GenBank/DDBJ whole genome shotgun (WGS) entry which is preliminary data.</text>
</comment>
<accession>A0ABT0E6T7</accession>
<evidence type="ECO:0000259" key="1">
    <source>
        <dbReference type="PROSITE" id="PS51725"/>
    </source>
</evidence>
<sequence length="102" mass="11485">MSETGLLIIHQTKPGKRDTVKAIWLKQMAPAIQANSGHLAYFYTFDKDDPDVICAFQLYASAEAAREFLSHPAYLAYLAESREFLEQAPQIKSLAPQWVKAI</sequence>
<evidence type="ECO:0000313" key="3">
    <source>
        <dbReference type="Proteomes" id="UP001165524"/>
    </source>
</evidence>
<dbReference type="Proteomes" id="UP001165524">
    <property type="component" value="Unassembled WGS sequence"/>
</dbReference>
<proteinExistence type="predicted"/>
<gene>
    <name evidence="2" type="ORF">MU846_07475</name>
</gene>
<dbReference type="InterPro" id="IPR007138">
    <property type="entry name" value="ABM_dom"/>
</dbReference>
<dbReference type="InterPro" id="IPR011008">
    <property type="entry name" value="Dimeric_a/b-barrel"/>
</dbReference>
<dbReference type="Pfam" id="PF03992">
    <property type="entry name" value="ABM"/>
    <property type="match status" value="1"/>
</dbReference>
<dbReference type="Gene3D" id="3.30.70.100">
    <property type="match status" value="1"/>
</dbReference>
<evidence type="ECO:0000313" key="2">
    <source>
        <dbReference type="EMBL" id="MCK0537548.1"/>
    </source>
</evidence>
<feature type="domain" description="ABM" evidence="1">
    <location>
        <begin position="4"/>
        <end position="94"/>
    </location>
</feature>
<organism evidence="2 3">
    <name type="scientific">Alcanivorax quisquiliarum</name>
    <dbReference type="NCBI Taxonomy" id="2933565"/>
    <lineage>
        <taxon>Bacteria</taxon>
        <taxon>Pseudomonadati</taxon>
        <taxon>Pseudomonadota</taxon>
        <taxon>Gammaproteobacteria</taxon>
        <taxon>Oceanospirillales</taxon>
        <taxon>Alcanivoracaceae</taxon>
        <taxon>Alcanivorax</taxon>
    </lineage>
</organism>
<keyword evidence="2" id="KW-0503">Monooxygenase</keyword>
<protein>
    <submittedName>
        <fullName evidence="2">Antibiotic biosynthesis monooxygenase</fullName>
    </submittedName>
</protein>